<dbReference type="InterPro" id="IPR006597">
    <property type="entry name" value="Sel1-like"/>
</dbReference>
<reference evidence="1 2" key="1">
    <citation type="submission" date="2018-08" db="EMBL/GenBank/DDBJ databases">
        <title>Parvularcula sp. SM1705, isolated from surface water of the South Sea China.</title>
        <authorList>
            <person name="Sun L."/>
        </authorList>
    </citation>
    <scope>NUCLEOTIDE SEQUENCE [LARGE SCALE GENOMIC DNA]</scope>
    <source>
        <strain evidence="1 2">SM1705</strain>
    </source>
</reference>
<dbReference type="InterPro" id="IPR050767">
    <property type="entry name" value="Sel1_AlgK"/>
</dbReference>
<dbReference type="SMART" id="SM00671">
    <property type="entry name" value="SEL1"/>
    <property type="match status" value="3"/>
</dbReference>
<name>A0A371RFG7_9PROT</name>
<dbReference type="PANTHER" id="PTHR11102">
    <property type="entry name" value="SEL-1-LIKE PROTEIN"/>
    <property type="match status" value="1"/>
</dbReference>
<keyword evidence="2" id="KW-1185">Reference proteome</keyword>
<evidence type="ECO:0008006" key="3">
    <source>
        <dbReference type="Google" id="ProtNLM"/>
    </source>
</evidence>
<dbReference type="Gene3D" id="1.25.40.10">
    <property type="entry name" value="Tetratricopeptide repeat domain"/>
    <property type="match status" value="3"/>
</dbReference>
<accession>A0A371RFG7</accession>
<dbReference type="AlphaFoldDB" id="A0A371RFG7"/>
<dbReference type="Proteomes" id="UP000264589">
    <property type="component" value="Unassembled WGS sequence"/>
</dbReference>
<dbReference type="SUPFAM" id="SSF47090">
    <property type="entry name" value="PGBD-like"/>
    <property type="match status" value="1"/>
</dbReference>
<organism evidence="1 2">
    <name type="scientific">Parvularcula marina</name>
    <dbReference type="NCBI Taxonomy" id="2292771"/>
    <lineage>
        <taxon>Bacteria</taxon>
        <taxon>Pseudomonadati</taxon>
        <taxon>Pseudomonadota</taxon>
        <taxon>Alphaproteobacteria</taxon>
        <taxon>Parvularculales</taxon>
        <taxon>Parvularculaceae</taxon>
        <taxon>Parvularcula</taxon>
    </lineage>
</organism>
<evidence type="ECO:0000313" key="1">
    <source>
        <dbReference type="EMBL" id="RFB04192.1"/>
    </source>
</evidence>
<proteinExistence type="predicted"/>
<protein>
    <recommendedName>
        <fullName evidence="3">Peptidoglycan binding-like domain-containing protein</fullName>
    </recommendedName>
</protein>
<dbReference type="InterPro" id="IPR011990">
    <property type="entry name" value="TPR-like_helical_dom_sf"/>
</dbReference>
<gene>
    <name evidence="1" type="ORF">DX908_02175</name>
</gene>
<dbReference type="Pfam" id="PF08238">
    <property type="entry name" value="Sel1"/>
    <property type="match status" value="4"/>
</dbReference>
<dbReference type="EMBL" id="QUQO01000001">
    <property type="protein sequence ID" value="RFB04192.1"/>
    <property type="molecule type" value="Genomic_DNA"/>
</dbReference>
<dbReference type="PANTHER" id="PTHR11102:SF160">
    <property type="entry name" value="ERAD-ASSOCIATED E3 UBIQUITIN-PROTEIN LIGASE COMPONENT HRD3"/>
    <property type="match status" value="1"/>
</dbReference>
<dbReference type="InParanoid" id="A0A371RFG7"/>
<evidence type="ECO:0000313" key="2">
    <source>
        <dbReference type="Proteomes" id="UP000264589"/>
    </source>
</evidence>
<dbReference type="InterPro" id="IPR036365">
    <property type="entry name" value="PGBD-like_sf"/>
</dbReference>
<dbReference type="SUPFAM" id="SSF81901">
    <property type="entry name" value="HCP-like"/>
    <property type="match status" value="2"/>
</dbReference>
<sequence length="481" mass="52951">MPRKLGGVNNGRDGIRRCATSVARLQGSMGMGSKRFAPRNALLAGVSLAVAGIFTPAFADFDDALRAYSYHPNGQIDQAKVLEALDLWRKYAIAGDVQSRQVLGDVYSNQSVNGCSSDSRDLAGPKPVDTGVIQEDKVRALAWYTIAATHDFEDYSQKPDFCEINARARAQTRVPQLKSVMTTEQVEKAEDLVVTLLSSESEFDLYRLGVMYQTGNGMPKNNVEALTYYNLASSRALNANPNAVKAASFLKTIMTREEIEEADKKAREWQPPLHDAFQGPSPIAVDIENQTKVLQARRTALAIAEIEANFAEGNEHLVQGALAALGLYLDDIDGTRGPKTIAAIKRFQYNLVEDDENLSEEQKRDSMTGVLTPPQKVKLIERAASVNHPQSQYIYGVMYAEGIGVPVNGEQSVRWLKKSASFGYPLAHFALGKYYRQGIYGDDPIEPSRSEAAHHLGQAVALGYKPAEKALEELYTYDYAQ</sequence>
<comment type="caution">
    <text evidence="1">The sequence shown here is derived from an EMBL/GenBank/DDBJ whole genome shotgun (WGS) entry which is preliminary data.</text>
</comment>